<dbReference type="RefSeq" id="WP_344166609.1">
    <property type="nucleotide sequence ID" value="NZ_BAAABV010000024.1"/>
</dbReference>
<feature type="compositionally biased region" description="Pro residues" evidence="6">
    <location>
        <begin position="92"/>
        <end position="103"/>
    </location>
</feature>
<keyword evidence="4 7" id="KW-1133">Transmembrane helix</keyword>
<feature type="transmembrane region" description="Helical" evidence="7">
    <location>
        <begin position="40"/>
        <end position="57"/>
    </location>
</feature>
<keyword evidence="9" id="KW-1185">Reference proteome</keyword>
<keyword evidence="3 7" id="KW-0812">Transmembrane</keyword>
<reference evidence="8 9" key="1">
    <citation type="journal article" date="2019" name="Int. J. Syst. Evol. Microbiol.">
        <title>The Global Catalogue of Microorganisms (GCM) 10K type strain sequencing project: providing services to taxonomists for standard genome sequencing and annotation.</title>
        <authorList>
            <consortium name="The Broad Institute Genomics Platform"/>
            <consortium name="The Broad Institute Genome Sequencing Center for Infectious Disease"/>
            <person name="Wu L."/>
            <person name="Ma J."/>
        </authorList>
    </citation>
    <scope>NUCLEOTIDE SEQUENCE [LARGE SCALE GENOMIC DNA]</scope>
    <source>
        <strain evidence="8 9">JCM 4505</strain>
    </source>
</reference>
<keyword evidence="2" id="KW-1003">Cell membrane</keyword>
<evidence type="ECO:0000256" key="4">
    <source>
        <dbReference type="ARBA" id="ARBA00022989"/>
    </source>
</evidence>
<feature type="region of interest" description="Disordered" evidence="6">
    <location>
        <begin position="89"/>
        <end position="127"/>
    </location>
</feature>
<comment type="caution">
    <text evidence="8">The sequence shown here is derived from an EMBL/GenBank/DDBJ whole genome shotgun (WGS) entry which is preliminary data.</text>
</comment>
<evidence type="ECO:0000256" key="2">
    <source>
        <dbReference type="ARBA" id="ARBA00022475"/>
    </source>
</evidence>
<name>A0ABN0VQY1_9ACTN</name>
<dbReference type="Proteomes" id="UP001501867">
    <property type="component" value="Unassembled WGS sequence"/>
</dbReference>
<gene>
    <name evidence="8" type="ORF">GCM10010302_62710</name>
</gene>
<feature type="transmembrane region" description="Helical" evidence="7">
    <location>
        <begin position="69"/>
        <end position="88"/>
    </location>
</feature>
<evidence type="ECO:0000256" key="7">
    <source>
        <dbReference type="SAM" id="Phobius"/>
    </source>
</evidence>
<organism evidence="8 9">
    <name type="scientific">Streptomyces polychromogenes</name>
    <dbReference type="NCBI Taxonomy" id="67342"/>
    <lineage>
        <taxon>Bacteria</taxon>
        <taxon>Bacillati</taxon>
        <taxon>Actinomycetota</taxon>
        <taxon>Actinomycetes</taxon>
        <taxon>Kitasatosporales</taxon>
        <taxon>Streptomycetaceae</taxon>
        <taxon>Streptomyces</taxon>
    </lineage>
</organism>
<evidence type="ECO:0000256" key="3">
    <source>
        <dbReference type="ARBA" id="ARBA00022692"/>
    </source>
</evidence>
<sequence length="127" mass="12253">MNGGAGGEWNVWLGAAALLLLLGLPPGLVAGCRGTPQERLAGLALTGTTATAVLLLAARGFGRSGYEDLALVLAVLGPVGVLVFARVLRRPQGPPPGTRPGPAAPSGTGSRPPASGTPGGGRSGGGG</sequence>
<keyword evidence="5 7" id="KW-0472">Membrane</keyword>
<evidence type="ECO:0000313" key="8">
    <source>
        <dbReference type="EMBL" id="GAA0314979.1"/>
    </source>
</evidence>
<protein>
    <recommendedName>
        <fullName evidence="10">Multisubunit Na+/H+ antiporter MnhF subunit</fullName>
    </recommendedName>
</protein>
<evidence type="ECO:0000256" key="6">
    <source>
        <dbReference type="SAM" id="MobiDB-lite"/>
    </source>
</evidence>
<accession>A0ABN0VQY1</accession>
<proteinExistence type="predicted"/>
<comment type="subcellular location">
    <subcellularLocation>
        <location evidence="1">Cell membrane</location>
        <topology evidence="1">Multi-pass membrane protein</topology>
    </subcellularLocation>
</comment>
<feature type="compositionally biased region" description="Low complexity" evidence="6">
    <location>
        <begin position="104"/>
        <end position="116"/>
    </location>
</feature>
<evidence type="ECO:0000256" key="5">
    <source>
        <dbReference type="ARBA" id="ARBA00023136"/>
    </source>
</evidence>
<evidence type="ECO:0000256" key="1">
    <source>
        <dbReference type="ARBA" id="ARBA00004651"/>
    </source>
</evidence>
<dbReference type="EMBL" id="BAAABV010000024">
    <property type="protein sequence ID" value="GAA0314979.1"/>
    <property type="molecule type" value="Genomic_DNA"/>
</dbReference>
<evidence type="ECO:0000313" key="9">
    <source>
        <dbReference type="Proteomes" id="UP001501867"/>
    </source>
</evidence>
<evidence type="ECO:0008006" key="10">
    <source>
        <dbReference type="Google" id="ProtNLM"/>
    </source>
</evidence>
<feature type="compositionally biased region" description="Gly residues" evidence="6">
    <location>
        <begin position="117"/>
        <end position="127"/>
    </location>
</feature>
<dbReference type="InterPro" id="IPR007208">
    <property type="entry name" value="MrpF/PhaF-like"/>
</dbReference>
<dbReference type="Pfam" id="PF04066">
    <property type="entry name" value="MrpF_PhaF"/>
    <property type="match status" value="1"/>
</dbReference>